<gene>
    <name evidence="1" type="ORF">S01H1_54899</name>
</gene>
<sequence length="258" mass="28351">LNPGVTYYWRVDEVNDTCDPCLWPGPVWSFTMIPSIIIDDFNDYDTTSEANPLSGPWKDWHGLPSTHWGATAILIGAPGGDKDPCHSAPKAMQSKYDRGASLGGNEYQYGIPLLERTFVGDPCNWTQGGLTTLVIWFWGDANSGGGDPCFATDLFVTLGDDDDNDGDVDDSYTIYYVADCGGDAGDLIAEEWIEWNIALEDFNEFGDVNPDKIRSIGLGVKDGTTGNVYYDDILLYVRRCVPFYAVDISSDPDGDYEG</sequence>
<proteinExistence type="predicted"/>
<accession>X0VR91</accession>
<feature type="non-terminal residue" evidence="1">
    <location>
        <position position="1"/>
    </location>
</feature>
<dbReference type="EMBL" id="BARS01035650">
    <property type="protein sequence ID" value="GAG20934.1"/>
    <property type="molecule type" value="Genomic_DNA"/>
</dbReference>
<organism evidence="1">
    <name type="scientific">marine sediment metagenome</name>
    <dbReference type="NCBI Taxonomy" id="412755"/>
    <lineage>
        <taxon>unclassified sequences</taxon>
        <taxon>metagenomes</taxon>
        <taxon>ecological metagenomes</taxon>
    </lineage>
</organism>
<comment type="caution">
    <text evidence="1">The sequence shown here is derived from an EMBL/GenBank/DDBJ whole genome shotgun (WGS) entry which is preliminary data.</text>
</comment>
<feature type="non-terminal residue" evidence="1">
    <location>
        <position position="258"/>
    </location>
</feature>
<evidence type="ECO:0000313" key="1">
    <source>
        <dbReference type="EMBL" id="GAG20934.1"/>
    </source>
</evidence>
<protein>
    <submittedName>
        <fullName evidence="1">Uncharacterized protein</fullName>
    </submittedName>
</protein>
<name>X0VR91_9ZZZZ</name>
<dbReference type="AlphaFoldDB" id="X0VR91"/>
<reference evidence="1" key="1">
    <citation type="journal article" date="2014" name="Front. Microbiol.">
        <title>High frequency of phylogenetically diverse reductive dehalogenase-homologous genes in deep subseafloor sedimentary metagenomes.</title>
        <authorList>
            <person name="Kawai M."/>
            <person name="Futagami T."/>
            <person name="Toyoda A."/>
            <person name="Takaki Y."/>
            <person name="Nishi S."/>
            <person name="Hori S."/>
            <person name="Arai W."/>
            <person name="Tsubouchi T."/>
            <person name="Morono Y."/>
            <person name="Uchiyama I."/>
            <person name="Ito T."/>
            <person name="Fujiyama A."/>
            <person name="Inagaki F."/>
            <person name="Takami H."/>
        </authorList>
    </citation>
    <scope>NUCLEOTIDE SEQUENCE</scope>
    <source>
        <strain evidence="1">Expedition CK06-06</strain>
    </source>
</reference>